<dbReference type="InterPro" id="IPR036224">
    <property type="entry name" value="GINS_bundle-like_dom_sf"/>
</dbReference>
<dbReference type="AlphaFoldDB" id="A0A6J1TIQ9"/>
<evidence type="ECO:0000256" key="4">
    <source>
        <dbReference type="ARBA" id="ARBA00023242"/>
    </source>
</evidence>
<dbReference type="CDD" id="cd11712">
    <property type="entry name" value="GINS_A_psf2"/>
    <property type="match status" value="1"/>
</dbReference>
<dbReference type="Pfam" id="PF05916">
    <property type="entry name" value="Sld5"/>
    <property type="match status" value="1"/>
</dbReference>
<dbReference type="SUPFAM" id="SSF160059">
    <property type="entry name" value="PriA/YqbF domain"/>
    <property type="match status" value="1"/>
</dbReference>
<feature type="domain" description="GINS subunit" evidence="6">
    <location>
        <begin position="65"/>
        <end position="167"/>
    </location>
</feature>
<dbReference type="KEGG" id="foc:113216098"/>
<dbReference type="SUPFAM" id="SSF158573">
    <property type="entry name" value="GINS helical bundle-like"/>
    <property type="match status" value="1"/>
</dbReference>
<dbReference type="PANTHER" id="PTHR12772">
    <property type="entry name" value="DNA REPLICATION COMPLEX GINS PROTEIN PSF2"/>
    <property type="match status" value="1"/>
</dbReference>
<dbReference type="Gene3D" id="3.40.5.50">
    <property type="match status" value="1"/>
</dbReference>
<dbReference type="RefSeq" id="XP_026291605.2">
    <property type="nucleotide sequence ID" value="XM_026435820.2"/>
</dbReference>
<feature type="domain" description="DNA replication complex GINS protein PSF2 N-terminal" evidence="7">
    <location>
        <begin position="2"/>
        <end position="61"/>
    </location>
</feature>
<comment type="similarity">
    <text evidence="2 5">Belongs to the GINS2/PSF2 family.</text>
</comment>
<dbReference type="InterPro" id="IPR056784">
    <property type="entry name" value="PSF2_N"/>
</dbReference>
<protein>
    <recommendedName>
        <fullName evidence="5">DNA replication complex GINS protein PSF2</fullName>
    </recommendedName>
</protein>
<evidence type="ECO:0000259" key="6">
    <source>
        <dbReference type="Pfam" id="PF05916"/>
    </source>
</evidence>
<keyword evidence="3 5" id="KW-0235">DNA replication</keyword>
<comment type="subunit">
    <text evidence="5">Component of the GINS complex.</text>
</comment>
<evidence type="ECO:0000256" key="5">
    <source>
        <dbReference type="PIRNR" id="PIRNR028998"/>
    </source>
</evidence>
<evidence type="ECO:0000313" key="9">
    <source>
        <dbReference type="RefSeq" id="XP_026291605.2"/>
    </source>
</evidence>
<dbReference type="CTD" id="33641"/>
<dbReference type="Pfam" id="PF25005">
    <property type="entry name" value="PSF2_N"/>
    <property type="match status" value="1"/>
</dbReference>
<proteinExistence type="inferred from homology"/>
<reference evidence="9" key="1">
    <citation type="submission" date="2025-08" db="UniProtKB">
        <authorList>
            <consortium name="RefSeq"/>
        </authorList>
    </citation>
    <scope>IDENTIFICATION</scope>
    <source>
        <tissue evidence="9">Whole organism</tissue>
    </source>
</reference>
<dbReference type="GO" id="GO:0000811">
    <property type="term" value="C:GINS complex"/>
    <property type="evidence" value="ECO:0007669"/>
    <property type="project" value="TreeGrafter"/>
</dbReference>
<dbReference type="FunFam" id="1.20.58.1020:FF:000001">
    <property type="entry name" value="DNA replication complex GINS protein PSF2"/>
    <property type="match status" value="1"/>
</dbReference>
<dbReference type="GO" id="GO:0006260">
    <property type="term" value="P:DNA replication"/>
    <property type="evidence" value="ECO:0007669"/>
    <property type="project" value="UniProtKB-KW"/>
</dbReference>
<dbReference type="GeneID" id="113216098"/>
<dbReference type="InterPro" id="IPR007257">
    <property type="entry name" value="GINS_Psf2"/>
</dbReference>
<dbReference type="GO" id="GO:0000727">
    <property type="term" value="P:double-strand break repair via break-induced replication"/>
    <property type="evidence" value="ECO:0007669"/>
    <property type="project" value="TreeGrafter"/>
</dbReference>
<dbReference type="InterPro" id="IPR021151">
    <property type="entry name" value="GINS_A"/>
</dbReference>
<dbReference type="PIRSF" id="PIRSF028998">
    <property type="entry name" value="GINS_Psf2_subgr"/>
    <property type="match status" value="1"/>
</dbReference>
<dbReference type="GO" id="GO:0071162">
    <property type="term" value="C:CMG complex"/>
    <property type="evidence" value="ECO:0007669"/>
    <property type="project" value="UniProtKB-ARBA"/>
</dbReference>
<dbReference type="PANTHER" id="PTHR12772:SF0">
    <property type="entry name" value="DNA REPLICATION COMPLEX GINS PROTEIN PSF2"/>
    <property type="match status" value="1"/>
</dbReference>
<dbReference type="Gene3D" id="1.20.58.1020">
    <property type="match status" value="1"/>
</dbReference>
<comment type="subcellular location">
    <subcellularLocation>
        <location evidence="1 5">Nucleus</location>
    </subcellularLocation>
</comment>
<evidence type="ECO:0000259" key="7">
    <source>
        <dbReference type="Pfam" id="PF25005"/>
    </source>
</evidence>
<gene>
    <name evidence="9" type="primary">LOC113216098</name>
</gene>
<evidence type="ECO:0000256" key="2">
    <source>
        <dbReference type="ARBA" id="ARBA00010565"/>
    </source>
</evidence>
<dbReference type="OrthoDB" id="1938138at2759"/>
<evidence type="ECO:0000256" key="3">
    <source>
        <dbReference type="ARBA" id="ARBA00022705"/>
    </source>
</evidence>
<keyword evidence="8" id="KW-1185">Reference proteome</keyword>
<keyword evidence="4 5" id="KW-0539">Nucleus</keyword>
<dbReference type="FunFam" id="3.40.5.50:FF:000001">
    <property type="entry name" value="DNA replication complex GINS protein PSF2"/>
    <property type="match status" value="1"/>
</dbReference>
<evidence type="ECO:0000313" key="8">
    <source>
        <dbReference type="Proteomes" id="UP000504606"/>
    </source>
</evidence>
<dbReference type="Proteomes" id="UP000504606">
    <property type="component" value="Unplaced"/>
</dbReference>
<dbReference type="CDD" id="cd21694">
    <property type="entry name" value="GINS_B_Psf2"/>
    <property type="match status" value="1"/>
</dbReference>
<name>A0A6J1TIQ9_FRAOC</name>
<accession>A0A6J1TIQ9</accession>
<sequence length="186" mass="21204">MDPSEVEFIAEKELVSIVPNFTNSEVHLISGDVGPFRAGLPVNVPIWMALNLRQRQKCRIIAPDWLDVEKLEALKEEEKSNRFFTKMPSEHYMVVAQLLLSAVDDDIPRVEEIRMAVKDLWDVRISKLRSSVDTFIKTGGSHARLDYLTTMEINSVRPLLPHALDFIDRLQKASEGASRRDMASQD</sequence>
<evidence type="ECO:0000256" key="1">
    <source>
        <dbReference type="ARBA" id="ARBA00004123"/>
    </source>
</evidence>
<organism evidence="8 9">
    <name type="scientific">Frankliniella occidentalis</name>
    <name type="common">Western flower thrips</name>
    <name type="synonym">Euthrips occidentalis</name>
    <dbReference type="NCBI Taxonomy" id="133901"/>
    <lineage>
        <taxon>Eukaryota</taxon>
        <taxon>Metazoa</taxon>
        <taxon>Ecdysozoa</taxon>
        <taxon>Arthropoda</taxon>
        <taxon>Hexapoda</taxon>
        <taxon>Insecta</taxon>
        <taxon>Pterygota</taxon>
        <taxon>Neoptera</taxon>
        <taxon>Paraneoptera</taxon>
        <taxon>Thysanoptera</taxon>
        <taxon>Terebrantia</taxon>
        <taxon>Thripoidea</taxon>
        <taxon>Thripidae</taxon>
        <taxon>Frankliniella</taxon>
    </lineage>
</organism>